<dbReference type="AlphaFoldDB" id="A0A226EWJ0"/>
<evidence type="ECO:0000313" key="4">
    <source>
        <dbReference type="EMBL" id="OXA61550.1"/>
    </source>
</evidence>
<gene>
    <name evidence="4" type="ORF">Fcan01_03351</name>
</gene>
<feature type="region of interest" description="Disordered" evidence="1">
    <location>
        <begin position="112"/>
        <end position="138"/>
    </location>
</feature>
<name>A0A226EWJ0_FOLCA</name>
<dbReference type="GO" id="GO:0008061">
    <property type="term" value="F:chitin binding"/>
    <property type="evidence" value="ECO:0007669"/>
    <property type="project" value="InterPro"/>
</dbReference>
<proteinExistence type="predicted"/>
<dbReference type="SUPFAM" id="SSF57625">
    <property type="entry name" value="Invertebrate chitin-binding proteins"/>
    <property type="match status" value="1"/>
</dbReference>
<sequence>MNCFWTLSLLMGLAAIGWAAAKENHHKDNVAPRSRPNYDHIDYYDCSGKPNGTYVHPTDCTRFIMCSNGYASDMACPDCDLPNTLCHGSPYLTYDGFKERCEWPKITECIVDPPATDPPTTDPPATTTTTKKTTTTTKEPTTATPITICHGITAGHTCEKDQCQPCGYCWNLHSFYFRCQRTFPSDPKLEITGEWVHEECDPDLWWNPDLKPSSGVEDGFGGACDKWENLSNATRDGYLADENCVVIPDVCEWGQDDDDKCTGRYWYYDPKTMEDREDLECPDGLKWDQASENCRKCVDGCEC</sequence>
<keyword evidence="5" id="KW-1185">Reference proteome</keyword>
<dbReference type="OMA" id="SINCRAN"/>
<dbReference type="EMBL" id="LNIX01000001">
    <property type="protein sequence ID" value="OXA61550.1"/>
    <property type="molecule type" value="Genomic_DNA"/>
</dbReference>
<evidence type="ECO:0000259" key="3">
    <source>
        <dbReference type="PROSITE" id="PS50940"/>
    </source>
</evidence>
<accession>A0A226EWJ0</accession>
<dbReference type="Proteomes" id="UP000198287">
    <property type="component" value="Unassembled WGS sequence"/>
</dbReference>
<feature type="compositionally biased region" description="Low complexity" evidence="1">
    <location>
        <begin position="123"/>
        <end position="138"/>
    </location>
</feature>
<evidence type="ECO:0000256" key="1">
    <source>
        <dbReference type="SAM" id="MobiDB-lite"/>
    </source>
</evidence>
<feature type="chain" id="PRO_5012827438" description="Chitin-binding type-2 domain-containing protein" evidence="2">
    <location>
        <begin position="22"/>
        <end position="303"/>
    </location>
</feature>
<comment type="caution">
    <text evidence="4">The sequence shown here is derived from an EMBL/GenBank/DDBJ whole genome shotgun (WGS) entry which is preliminary data.</text>
</comment>
<dbReference type="Pfam" id="PF01607">
    <property type="entry name" value="CBM_14"/>
    <property type="match status" value="1"/>
</dbReference>
<feature type="domain" description="Chitin-binding type-2" evidence="3">
    <location>
        <begin position="43"/>
        <end position="78"/>
    </location>
</feature>
<dbReference type="GO" id="GO:0005576">
    <property type="term" value="C:extracellular region"/>
    <property type="evidence" value="ECO:0007669"/>
    <property type="project" value="InterPro"/>
</dbReference>
<protein>
    <recommendedName>
        <fullName evidence="3">Chitin-binding type-2 domain-containing protein</fullName>
    </recommendedName>
</protein>
<dbReference type="OrthoDB" id="6020543at2759"/>
<evidence type="ECO:0000313" key="5">
    <source>
        <dbReference type="Proteomes" id="UP000198287"/>
    </source>
</evidence>
<organism evidence="4 5">
    <name type="scientific">Folsomia candida</name>
    <name type="common">Springtail</name>
    <dbReference type="NCBI Taxonomy" id="158441"/>
    <lineage>
        <taxon>Eukaryota</taxon>
        <taxon>Metazoa</taxon>
        <taxon>Ecdysozoa</taxon>
        <taxon>Arthropoda</taxon>
        <taxon>Hexapoda</taxon>
        <taxon>Collembola</taxon>
        <taxon>Entomobryomorpha</taxon>
        <taxon>Isotomoidea</taxon>
        <taxon>Isotomidae</taxon>
        <taxon>Proisotominae</taxon>
        <taxon>Folsomia</taxon>
    </lineage>
</organism>
<dbReference type="PROSITE" id="PS50940">
    <property type="entry name" value="CHIT_BIND_II"/>
    <property type="match status" value="1"/>
</dbReference>
<reference evidence="4 5" key="1">
    <citation type="submission" date="2015-12" db="EMBL/GenBank/DDBJ databases">
        <title>The genome of Folsomia candida.</title>
        <authorList>
            <person name="Faddeeva A."/>
            <person name="Derks M.F."/>
            <person name="Anvar Y."/>
            <person name="Smit S."/>
            <person name="Van Straalen N."/>
            <person name="Roelofs D."/>
        </authorList>
    </citation>
    <scope>NUCLEOTIDE SEQUENCE [LARGE SCALE GENOMIC DNA]</scope>
    <source>
        <strain evidence="4 5">VU population</strain>
        <tissue evidence="4">Whole body</tissue>
    </source>
</reference>
<evidence type="ECO:0000256" key="2">
    <source>
        <dbReference type="SAM" id="SignalP"/>
    </source>
</evidence>
<dbReference type="InterPro" id="IPR002557">
    <property type="entry name" value="Chitin-bd_dom"/>
</dbReference>
<dbReference type="InterPro" id="IPR036508">
    <property type="entry name" value="Chitin-bd_dom_sf"/>
</dbReference>
<dbReference type="Gene3D" id="2.170.140.10">
    <property type="entry name" value="Chitin binding domain"/>
    <property type="match status" value="1"/>
</dbReference>
<keyword evidence="2" id="KW-0732">Signal</keyword>
<feature type="signal peptide" evidence="2">
    <location>
        <begin position="1"/>
        <end position="21"/>
    </location>
</feature>